<reference evidence="1 2" key="1">
    <citation type="submission" date="2019-06" db="EMBL/GenBank/DDBJ databases">
        <title>Sequencing the genomes of 1000 actinobacteria strains.</title>
        <authorList>
            <person name="Klenk H.-P."/>
        </authorList>
    </citation>
    <scope>NUCLEOTIDE SEQUENCE [LARGE SCALE GENOMIC DNA]</scope>
    <source>
        <strain evidence="1 2">DSM 12362</strain>
    </source>
</reference>
<name>A0A543K6R5_9MICO</name>
<accession>A0A543K6R5</accession>
<organism evidence="1 2">
    <name type="scientific">Ornithinimicrobium humiphilum</name>
    <dbReference type="NCBI Taxonomy" id="125288"/>
    <lineage>
        <taxon>Bacteria</taxon>
        <taxon>Bacillati</taxon>
        <taxon>Actinomycetota</taxon>
        <taxon>Actinomycetes</taxon>
        <taxon>Micrococcales</taxon>
        <taxon>Ornithinimicrobiaceae</taxon>
        <taxon>Ornithinimicrobium</taxon>
    </lineage>
</organism>
<protein>
    <submittedName>
        <fullName evidence="1">Uncharacterized protein DUF1801</fullName>
    </submittedName>
</protein>
<keyword evidence="2" id="KW-1185">Reference proteome</keyword>
<gene>
    <name evidence="1" type="ORF">FB476_3139</name>
</gene>
<sequence length="133" mass="14241">MSDPVTVPTGASVEDFLAGAEPAGRREDARVLVQLMSEVTGEEPVMWGPSIVGFGSQAYAYASGRTGDWPVVAFSPRKASMALYGLQHPDREALLDRLGPHKRGASCVWVGRFGGIDLEVLRELVAAAWAARD</sequence>
<dbReference type="AlphaFoldDB" id="A0A543K6R5"/>
<comment type="caution">
    <text evidence="1">The sequence shown here is derived from an EMBL/GenBank/DDBJ whole genome shotgun (WGS) entry which is preliminary data.</text>
</comment>
<evidence type="ECO:0000313" key="1">
    <source>
        <dbReference type="EMBL" id="TQM90755.1"/>
    </source>
</evidence>
<evidence type="ECO:0000313" key="2">
    <source>
        <dbReference type="Proteomes" id="UP000315133"/>
    </source>
</evidence>
<dbReference type="Proteomes" id="UP000315133">
    <property type="component" value="Unassembled WGS sequence"/>
</dbReference>
<dbReference type="RefSeq" id="WP_141821106.1">
    <property type="nucleotide sequence ID" value="NZ_BAAAIL010000005.1"/>
</dbReference>
<dbReference type="EMBL" id="VFPU01000003">
    <property type="protein sequence ID" value="TQM90755.1"/>
    <property type="molecule type" value="Genomic_DNA"/>
</dbReference>
<proteinExistence type="predicted"/>
<dbReference type="OrthoDB" id="5951444at2"/>